<keyword evidence="1" id="KW-0812">Transmembrane</keyword>
<keyword evidence="1" id="KW-1133">Transmembrane helix</keyword>
<feature type="transmembrane region" description="Helical" evidence="1">
    <location>
        <begin position="24"/>
        <end position="46"/>
    </location>
</feature>
<protein>
    <submittedName>
        <fullName evidence="2">Uncharacterized protein</fullName>
    </submittedName>
</protein>
<feature type="transmembrane region" description="Helical" evidence="1">
    <location>
        <begin position="228"/>
        <end position="245"/>
    </location>
</feature>
<dbReference type="RefSeq" id="WP_202246198.1">
    <property type="nucleotide sequence ID" value="NZ_JAESIY010000012.1"/>
</dbReference>
<dbReference type="Proteomes" id="UP000659388">
    <property type="component" value="Unassembled WGS sequence"/>
</dbReference>
<name>A0A937K2B3_9BACT</name>
<feature type="transmembrane region" description="Helical" evidence="1">
    <location>
        <begin position="167"/>
        <end position="184"/>
    </location>
</feature>
<evidence type="ECO:0000313" key="3">
    <source>
        <dbReference type="Proteomes" id="UP000659388"/>
    </source>
</evidence>
<evidence type="ECO:0000256" key="1">
    <source>
        <dbReference type="SAM" id="Phobius"/>
    </source>
</evidence>
<comment type="caution">
    <text evidence="2">The sequence shown here is derived from an EMBL/GenBank/DDBJ whole genome shotgun (WGS) entry which is preliminary data.</text>
</comment>
<gene>
    <name evidence="2" type="ORF">JL102_19800</name>
</gene>
<organism evidence="2 3">
    <name type="scientific">Fulvivirga sediminis</name>
    <dbReference type="NCBI Taxonomy" id="2803949"/>
    <lineage>
        <taxon>Bacteria</taxon>
        <taxon>Pseudomonadati</taxon>
        <taxon>Bacteroidota</taxon>
        <taxon>Cytophagia</taxon>
        <taxon>Cytophagales</taxon>
        <taxon>Fulvivirgaceae</taxon>
        <taxon>Fulvivirga</taxon>
    </lineage>
</organism>
<accession>A0A937K2B3</accession>
<reference evidence="2" key="1">
    <citation type="submission" date="2021-01" db="EMBL/GenBank/DDBJ databases">
        <title>Fulvivirga kasyanovii gen. nov., sp nov., a novel member of the phylum Bacteroidetes isolated from seawater in a mussel farm.</title>
        <authorList>
            <person name="Zhao L.-H."/>
            <person name="Wang Z.-J."/>
        </authorList>
    </citation>
    <scope>NUCLEOTIDE SEQUENCE</scope>
    <source>
        <strain evidence="2">2943</strain>
    </source>
</reference>
<sequence>MDFYAALTNFESTLEPKILMFVEAILPSVKMLAGVIMVIFVGYHVIKSWLGENEKLDVATLVRPCLTLAAIVLYTELVDLLIQEPISMINEIVVDGASKVGGGAPGSMQTEFRDKITYTQDAGGVDGGGIYDIIQVHPFLEFIHLIVFFIASIAGGYILFRQLIVKCIYLMIGPFALAFSLIVGNEKVLGSWFQGFISVLLWLPMLSIVQTIIILLPLETTEFSNSDIIFSMALQVVMIFIVFKVPRYANILVGQGSDLGSQAGNTILGQVKGLPNQLINNKLMGKSMRGKK</sequence>
<keyword evidence="1" id="KW-0472">Membrane</keyword>
<feature type="transmembrane region" description="Helical" evidence="1">
    <location>
        <begin position="142"/>
        <end position="160"/>
    </location>
</feature>
<evidence type="ECO:0000313" key="2">
    <source>
        <dbReference type="EMBL" id="MBL3658406.1"/>
    </source>
</evidence>
<feature type="transmembrane region" description="Helical" evidence="1">
    <location>
        <begin position="196"/>
        <end position="216"/>
    </location>
</feature>
<proteinExistence type="predicted"/>
<dbReference type="AlphaFoldDB" id="A0A937K2B3"/>
<keyword evidence="3" id="KW-1185">Reference proteome</keyword>
<dbReference type="EMBL" id="JAESIY010000012">
    <property type="protein sequence ID" value="MBL3658406.1"/>
    <property type="molecule type" value="Genomic_DNA"/>
</dbReference>